<feature type="region of interest" description="Disordered" evidence="1">
    <location>
        <begin position="1"/>
        <end position="337"/>
    </location>
</feature>
<feature type="region of interest" description="Disordered" evidence="1">
    <location>
        <begin position="3555"/>
        <end position="3705"/>
    </location>
</feature>
<feature type="compositionally biased region" description="Low complexity" evidence="1">
    <location>
        <begin position="4234"/>
        <end position="4245"/>
    </location>
</feature>
<feature type="region of interest" description="Disordered" evidence="1">
    <location>
        <begin position="1278"/>
        <end position="1340"/>
    </location>
</feature>
<feature type="compositionally biased region" description="Low complexity" evidence="1">
    <location>
        <begin position="1910"/>
        <end position="1956"/>
    </location>
</feature>
<feature type="compositionally biased region" description="Basic and acidic residues" evidence="1">
    <location>
        <begin position="673"/>
        <end position="688"/>
    </location>
</feature>
<feature type="compositionally biased region" description="Polar residues" evidence="1">
    <location>
        <begin position="4362"/>
        <end position="4372"/>
    </location>
</feature>
<feature type="compositionally biased region" description="Low complexity" evidence="1">
    <location>
        <begin position="4803"/>
        <end position="4817"/>
    </location>
</feature>
<feature type="compositionally biased region" description="Polar residues" evidence="1">
    <location>
        <begin position="3909"/>
        <end position="3918"/>
    </location>
</feature>
<feature type="compositionally biased region" description="Polar residues" evidence="1">
    <location>
        <begin position="4116"/>
        <end position="4130"/>
    </location>
</feature>
<feature type="compositionally biased region" description="Low complexity" evidence="1">
    <location>
        <begin position="4683"/>
        <end position="4695"/>
    </location>
</feature>
<feature type="compositionally biased region" description="Basic and acidic residues" evidence="1">
    <location>
        <begin position="4166"/>
        <end position="4178"/>
    </location>
</feature>
<feature type="compositionally biased region" description="Low complexity" evidence="1">
    <location>
        <begin position="3258"/>
        <end position="3275"/>
    </location>
</feature>
<feature type="region of interest" description="Disordered" evidence="1">
    <location>
        <begin position="3328"/>
        <end position="3403"/>
    </location>
</feature>
<feature type="compositionally biased region" description="Low complexity" evidence="1">
    <location>
        <begin position="4847"/>
        <end position="4857"/>
    </location>
</feature>
<feature type="compositionally biased region" description="Basic and acidic residues" evidence="1">
    <location>
        <begin position="4621"/>
        <end position="4647"/>
    </location>
</feature>
<feature type="region of interest" description="Disordered" evidence="1">
    <location>
        <begin position="2217"/>
        <end position="2300"/>
    </location>
</feature>
<feature type="region of interest" description="Disordered" evidence="1">
    <location>
        <begin position="354"/>
        <end position="388"/>
    </location>
</feature>
<feature type="compositionally biased region" description="Pro residues" evidence="1">
    <location>
        <begin position="3955"/>
        <end position="3964"/>
    </location>
</feature>
<feature type="compositionally biased region" description="Polar residues" evidence="1">
    <location>
        <begin position="5021"/>
        <end position="5032"/>
    </location>
</feature>
<feature type="compositionally biased region" description="Low complexity" evidence="1">
    <location>
        <begin position="191"/>
        <end position="217"/>
    </location>
</feature>
<feature type="region of interest" description="Disordered" evidence="1">
    <location>
        <begin position="4792"/>
        <end position="4916"/>
    </location>
</feature>
<feature type="compositionally biased region" description="Basic and acidic residues" evidence="1">
    <location>
        <begin position="766"/>
        <end position="779"/>
    </location>
</feature>
<gene>
    <name evidence="3" type="ORF">BN1204_038470</name>
</gene>
<feature type="compositionally biased region" description="Basic and acidic residues" evidence="1">
    <location>
        <begin position="98"/>
        <end position="122"/>
    </location>
</feature>
<feature type="region of interest" description="Disordered" evidence="1">
    <location>
        <begin position="3142"/>
        <end position="3193"/>
    </location>
</feature>
<name>A0A0F7UIX0_NEOCL</name>
<feature type="region of interest" description="Disordered" evidence="1">
    <location>
        <begin position="3718"/>
        <end position="3942"/>
    </location>
</feature>
<feature type="compositionally biased region" description="Polar residues" evidence="1">
    <location>
        <begin position="258"/>
        <end position="268"/>
    </location>
</feature>
<feature type="compositionally biased region" description="Low complexity" evidence="1">
    <location>
        <begin position="4464"/>
        <end position="4479"/>
    </location>
</feature>
<feature type="compositionally biased region" description="Low complexity" evidence="1">
    <location>
        <begin position="1"/>
        <end position="17"/>
    </location>
</feature>
<feature type="compositionally biased region" description="Basic and acidic residues" evidence="1">
    <location>
        <begin position="3149"/>
        <end position="3160"/>
    </location>
</feature>
<feature type="compositionally biased region" description="Low complexity" evidence="1">
    <location>
        <begin position="1484"/>
        <end position="1495"/>
    </location>
</feature>
<feature type="compositionally biased region" description="Low complexity" evidence="1">
    <location>
        <begin position="2652"/>
        <end position="2666"/>
    </location>
</feature>
<feature type="compositionally biased region" description="Polar residues" evidence="1">
    <location>
        <begin position="4515"/>
        <end position="4532"/>
    </location>
</feature>
<feature type="compositionally biased region" description="Basic and acidic residues" evidence="1">
    <location>
        <begin position="2592"/>
        <end position="2603"/>
    </location>
</feature>
<feature type="compositionally biased region" description="Basic and acidic residues" evidence="1">
    <location>
        <begin position="599"/>
        <end position="609"/>
    </location>
</feature>
<feature type="compositionally biased region" description="Basic and acidic residues" evidence="1">
    <location>
        <begin position="4288"/>
        <end position="4306"/>
    </location>
</feature>
<feature type="compositionally biased region" description="Gly residues" evidence="1">
    <location>
        <begin position="4730"/>
        <end position="4741"/>
    </location>
</feature>
<feature type="compositionally biased region" description="Basic and acidic residues" evidence="1">
    <location>
        <begin position="1819"/>
        <end position="1837"/>
    </location>
</feature>
<feature type="compositionally biased region" description="Low complexity" evidence="1">
    <location>
        <begin position="2962"/>
        <end position="2973"/>
    </location>
</feature>
<feature type="region of interest" description="Disordered" evidence="1">
    <location>
        <begin position="3954"/>
        <end position="4407"/>
    </location>
</feature>
<feature type="compositionally biased region" description="Low complexity" evidence="1">
    <location>
        <begin position="1721"/>
        <end position="1738"/>
    </location>
</feature>
<feature type="compositionally biased region" description="Low complexity" evidence="1">
    <location>
        <begin position="404"/>
        <end position="462"/>
    </location>
</feature>
<evidence type="ECO:0000313" key="3">
    <source>
        <dbReference type="EMBL" id="CEL68072.1"/>
    </source>
</evidence>
<feature type="compositionally biased region" description="Gly residues" evidence="1">
    <location>
        <begin position="3628"/>
        <end position="3650"/>
    </location>
</feature>
<feature type="region of interest" description="Disordered" evidence="1">
    <location>
        <begin position="1358"/>
        <end position="1544"/>
    </location>
</feature>
<feature type="compositionally biased region" description="Basic and acidic residues" evidence="1">
    <location>
        <begin position="1186"/>
        <end position="1195"/>
    </location>
</feature>
<feature type="compositionally biased region" description="Low complexity" evidence="1">
    <location>
        <begin position="4350"/>
        <end position="4361"/>
    </location>
</feature>
<feature type="compositionally biased region" description="Basic and acidic residues" evidence="1">
    <location>
        <begin position="1133"/>
        <end position="1156"/>
    </location>
</feature>
<feature type="compositionally biased region" description="Polar residues" evidence="1">
    <location>
        <begin position="2742"/>
        <end position="2753"/>
    </location>
</feature>
<feature type="region of interest" description="Disordered" evidence="1">
    <location>
        <begin position="3482"/>
        <end position="3530"/>
    </location>
</feature>
<feature type="compositionally biased region" description="Low complexity" evidence="1">
    <location>
        <begin position="509"/>
        <end position="527"/>
    </location>
</feature>
<feature type="compositionally biased region" description="Polar residues" evidence="1">
    <location>
        <begin position="867"/>
        <end position="876"/>
    </location>
</feature>
<evidence type="ECO:0000259" key="2">
    <source>
        <dbReference type="Pfam" id="PF22600"/>
    </source>
</evidence>
<feature type="compositionally biased region" description="Basic and acidic residues" evidence="1">
    <location>
        <begin position="814"/>
        <end position="836"/>
    </location>
</feature>
<feature type="compositionally biased region" description="Basic and acidic residues" evidence="1">
    <location>
        <begin position="1215"/>
        <end position="1227"/>
    </location>
</feature>
<feature type="region of interest" description="Disordered" evidence="1">
    <location>
        <begin position="2962"/>
        <end position="2986"/>
    </location>
</feature>
<feature type="compositionally biased region" description="Low complexity" evidence="1">
    <location>
        <begin position="5049"/>
        <end position="5065"/>
    </location>
</feature>
<feature type="region of interest" description="Disordered" evidence="1">
    <location>
        <begin position="5046"/>
        <end position="5126"/>
    </location>
</feature>
<reference evidence="3" key="1">
    <citation type="journal article" date="2015" name="PLoS ONE">
        <title>Comprehensive Evaluation of Toxoplasma gondii VEG and Neospora caninum LIV Genomes with Tachyzoite Stage Transcriptome and Proteome Defines Novel Transcript Features.</title>
        <authorList>
            <person name="Ramaprasad A."/>
            <person name="Mourier T."/>
            <person name="Naeem R."/>
            <person name="Malas T.B."/>
            <person name="Moussa E."/>
            <person name="Panigrahi A."/>
            <person name="Vermont S.J."/>
            <person name="Otto T.D."/>
            <person name="Wastling J."/>
            <person name="Pain A."/>
        </authorList>
    </citation>
    <scope>NUCLEOTIDE SEQUENCE</scope>
    <source>
        <strain evidence="3">Liverpool</strain>
    </source>
</reference>
<feature type="compositionally biased region" description="Low complexity" evidence="1">
    <location>
        <begin position="3965"/>
        <end position="3985"/>
    </location>
</feature>
<accession>A0A0F7UIX0</accession>
<feature type="region of interest" description="Disordered" evidence="1">
    <location>
        <begin position="3210"/>
        <end position="3311"/>
    </location>
</feature>
<dbReference type="SUPFAM" id="SSF81631">
    <property type="entry name" value="PAP/OAS1 substrate-binding domain"/>
    <property type="match status" value="1"/>
</dbReference>
<feature type="compositionally biased region" description="Low complexity" evidence="1">
    <location>
        <begin position="4534"/>
        <end position="4552"/>
    </location>
</feature>
<feature type="compositionally biased region" description="Basic and acidic residues" evidence="1">
    <location>
        <begin position="735"/>
        <end position="748"/>
    </location>
</feature>
<feature type="region of interest" description="Disordered" evidence="1">
    <location>
        <begin position="1072"/>
        <end position="1239"/>
    </location>
</feature>
<feature type="region of interest" description="Disordered" evidence="1">
    <location>
        <begin position="2728"/>
        <end position="2756"/>
    </location>
</feature>
<feature type="region of interest" description="Disordered" evidence="1">
    <location>
        <begin position="404"/>
        <end position="900"/>
    </location>
</feature>
<feature type="compositionally biased region" description="Low complexity" evidence="1">
    <location>
        <begin position="1534"/>
        <end position="1544"/>
    </location>
</feature>
<feature type="compositionally biased region" description="Low complexity" evidence="1">
    <location>
        <begin position="1883"/>
        <end position="1902"/>
    </location>
</feature>
<evidence type="ECO:0000256" key="1">
    <source>
        <dbReference type="SAM" id="MobiDB-lite"/>
    </source>
</evidence>
<feature type="compositionally biased region" description="Low complexity" evidence="1">
    <location>
        <begin position="1412"/>
        <end position="1428"/>
    </location>
</feature>
<feature type="compositionally biased region" description="Basic and acidic residues" evidence="1">
    <location>
        <begin position="490"/>
        <end position="502"/>
    </location>
</feature>
<feature type="region of interest" description="Disordered" evidence="1">
    <location>
        <begin position="1793"/>
        <end position="1956"/>
    </location>
</feature>
<feature type="compositionally biased region" description="Low complexity" evidence="1">
    <location>
        <begin position="2489"/>
        <end position="2503"/>
    </location>
</feature>
<feature type="compositionally biased region" description="Basic and acidic residues" evidence="1">
    <location>
        <begin position="236"/>
        <end position="253"/>
    </location>
</feature>
<feature type="compositionally biased region" description="Low complexity" evidence="1">
    <location>
        <begin position="4000"/>
        <end position="4018"/>
    </location>
</feature>
<feature type="compositionally biased region" description="Basic and acidic residues" evidence="1">
    <location>
        <begin position="2221"/>
        <end position="2244"/>
    </location>
</feature>
<feature type="region of interest" description="Disordered" evidence="1">
    <location>
        <begin position="4934"/>
        <end position="5032"/>
    </location>
</feature>
<feature type="compositionally biased region" description="Acidic residues" evidence="1">
    <location>
        <begin position="2974"/>
        <end position="2984"/>
    </location>
</feature>
<feature type="compositionally biased region" description="Low complexity" evidence="1">
    <location>
        <begin position="4376"/>
        <end position="4391"/>
    </location>
</feature>
<sequence>MFESSAAGAADAASGLSPRALRPAVPSRAGSPIQICRSPPAALSACGQDPSSGGNRGENELNAQKPSLRSPLSSESPSPYSSSAVSPPRLQLSPSPSRGRESRERGRGAGEQRAGGEAEEKWGWTAAGAPQSFRPSGIPSAAAQFAEPSSGSTALGLRTEDASSLAADVTKTRRAPRQGLPSGSAGSRTCSRSSPHSVSSPSSSSPSSLFSSPSSFSCLREPLPGRRPCGTNAGQSRRERSPESTGSEAERPCGWDTSRGTMDVSSPCSARGRRGPSPLAAPSSPVVAPLPSGVSPRLRSAACHHCSDPSPSKLRCLSPRRAEERQGSAAPSPLQCSGPVCPEAGSTVLPAPHMLFPGGLSPPLISKSSGESGTRHSPRARCATSPKPASLCTSLSAAVLSSSSPCVSSSSVASSANLPSADPLSHSSPLVSSASGIASSSPLIPSSASPRASSPTPSWSAPDEGSCARADPEASKASALNGTAAAQSALREKPTEGVHSDRNSGTPRSSASDAAGSLHASAAASRLSRPDDRTDTATSLACGVDGEREDLSTRNEAASGVRREESSAGGAASSVFLDATSQSRREELEGRVASAHPQRGVEHSHREGDAAEDQQTQDEASRSAHFPELPNLGAHPPRENSDSVRQTSSREIGVFRDSRSSLSRPSAAFEASVDVRWEGDTDRARREGVSSPSGVSDPTAGVRDQAGRSRGRTEGLGDRRQVAEGDAEEAPPSLEGERAVNRADRHAGGGDSALGPDCGAGGKEAAVSRRPSEGAKRAVETSPARQAERVEDPVGVAFSVLGGEKASATGRGNAEVRPDSSRSPEARTRELTKQEGRFLSAENLPLPFSPSATSQWVSDGGEDESARASSFCSAWSPSEPRQENRSEGVSGWQGPSDLAHGVQASSLLAAASTRPDRGEAGVVCGRLGAHDHFFSPEASHAFASASSSQYEGQLASAPTSSFHTPREALTVEGFDLTCWGESLHKRTEGEPRGDADEDLGSEFRTARGSRRLERDSLTHLAAAGPAGEAHAAATGVSETETAVTRILDGGDGAPALREAGHAWEHASLLSVEDRSAEGPGDGGRDPSSLPAIPCLVTRENGDVEGDESSESRGSLGEEDGQNRGALDNGTQDSGRESRESEERSSLREQSDDRERGPSAAENGHGEASFPAFQVSEQPVAVSPAERSPKDGKERLLSTQADAEDTLPAQDLPLPPREEREKEGEVESSRPQVAPHPECRSPVFLRERAGDADVPVAAFPEENLPLPVSENQARRLAFPSAAGEKAHSERLSLQTLPSMERHASGYRRLSLASDTSGPRRHSFFQGGGASDDGRQAMSPSCLPQTKRYSFLAMSGDESVSSLSQFSGEESAGRARRLGPKRERERRRRQEGDRYFPVSDNRAPFLPGVSPGYAFPSGGSQAGSPASDPGTHPRRMVGGACSPPGEPQSPFLCSRGPEAVASEARPPLTGLSATPGASPRTAPFYAPGGDAAARGAPSEVSAQRPPVHQHGVAASPGAGVPFAFPQKLSPGERRPSPGGQPQQPFVGVSPQILLQQQQLFLQATAAHPLRGGVPSPPQTALQVAPQHLLVPVGPSVSPLHHAALAARRPPGANAMSPVEMHPAVPFLPFFPVAQSAPPVAPGYPGGPGPAAPLMPVSPPFSGFAPVPPMAGPSPVPVVVEGPAAVVPPAPHTQGAMRCGTGASREGPQKGERGETGAGTNPQAPCAASPPGAGTPPSGGPCLHDQIHTAIQSLQELSQQLGHQHQLQRLQQQLLASQSSALPDGARNLRAFGGRAPRAAANAPTAPAPPAVPVGLGSPDRGPSRVETGADRKGAGRGEAGEPANPEGGRGASPAEVAGEAEPDSGAVFPGNGGAAPASARAQNGSGASSVSPPTSSPDSSSPSRQPTPPAAGAPALPSAASPGPSGSSPAGPVGPSGVSVPEASSASQPPAAPLSQSANPVPALAPVGAAPVPSSSYASPPHQVCRILLLSEQLLQQLLHHVTPTASARDEKRLLYNSLVHFVHNILGSEVSLYLAGSTAYDVDAAGSDLDVVLLDRSAPATDARGILQHLRAMIEAVQQQLAHAGESALGSDWPLRNVQLQLVDSARVPILTLRTPDASVVCDISVNTSNSIWHSEFFSFVLQQRPQLRPLMRLLKVWVRNRKLPTMKEGGLPSIVWMILAVYFCHGGQRHQLRTSRAGDEGACNSRADRAAGLLGAAASEGRARERGNEEKSVGDAQAGRRSDKDADESEAAQGDGETGPKAVGRVPSASLASSPKNGAGQAEPPQSPEASDGGAGNGTASSAHLVSPLGFLAPMVGLPAPILPSFFPLLLSLLQFFAHLRNRTCLSQSIFICCSPSGAAAPAGAFPRPSVAPPPAGEDWGLRQLPSASGVIAPELHQALASSAILSGGSPGGDGVRQSASGGAALPVGAASSPLLVSSVPKPRTEAAQRIISSFCHGGVWDDLLSVYDYPKTNAAYLHTVGPGGSFQAGGSAASTSTGNAGAAPGGGPGEEPAIDLAAKVSSATWLVYLYELGRAAHLLNSFLKAVNRFHLLLQILHSQAANSHLQTQLQHLRTLQIERRAAVSANGETPSEERAAKRKEEPEGSAATSRRPSAAGGDDQTASADAHEARVKGDAKTGMLETEGDEKTKLGPPGAASSGAPGSSPTFPFTQGLQLFRRDLLMGVAAIFDEISDDRYLLPATYEEEHEEPESAPADEALLDAFLSAGDAEDREDPPPEASPVSETVQTKQTGPGSDAAAVALSASSALATGCGSQIGMPPSKGLSELADSVRISVMRPATLTSKVWLLAVLEGRLCVIESNKTCQEGGWWSTQFLSRRDVRSTLHGRLYLLVGLQPLQRYLLSRQRRSRGEGRRPAANGPAETDGAASTDGKADPGETARVQAATGRGVEGQPEAGTPPEIGKDASGAETLGSGGRGDREDVDVLSGVDSVFPLSCCAQDSASSSREAGSAGDAPEDASQEEEASSFFSSEGHFPALLVPVNPESVTPPVLFSPCNFVTRLTVLQCGVPSSLARPLLSLFPSLVPGKTKGAEAGAKAPMSLRVLPSWEMARVATLHRIAATSPWFHTAAPRHQTLLHVGMRAPLQPTVARCRHCGVSGVAAVGGLLDQAEKELREAMHAKFSASAGHAGRSEARVGDAKSGDAGPPRASRETGEGPFEASPPDESGNKNDREETRTLTALAALTLAAERLETSSRSGAKAGTNAGPGSVRAPPGDAAGEERCEADRSTDDQSGKGNVRPARSAPTPAPGSSAGAGTDSGRGAGAPATVPGAGGSNAWGTRPSPPYDSAAGAHQAASFGAALGASTGPNLPMLPGKKGGVQNPAASAPPVPRPPSHLHAVASAPVGGPQHPLLSPSPLGAEGAHAGQSALGAVPGRGSAVSPVTGPAGVVPAPAAHLLPQPPPVSAQPHPPVVLLLPVTPQHLLVQHQQQLLQQQMLQQHFIQQQLAHVAAVAALNGARPPGVGVLPPRPVEHPGARPPPRMPAGVSDAPASEPGAAQNCDAAVASPSQPFEAEDLRGAQQLVFQEKAPSEKARHAGFYYGGSPAGPGRSEGSGGRGAGSNTRGAAVSTAGSAGDSRRGSQQLSSLHSEDHAGGGGFPGLGSPDAQNWGRGGVPGSSGGTSNGRVAGGGMHAGSAQAAAGGGHHPGFPTRSTGSCGGSGSPHGGSRQANGDGVPRWGPGEERGSPGFLELHAARPAELRVNQEVQGGLSQKRRDGDGFPEFTSVSGVEEDPAAVGSSNGSARTGSDGRLGLPEPSKHRRSTGDLVRGSTEASGEGAFEGPVHRGGDVERGKGSGSGRERSSSLSSISSSALVPAAGGAGEERFDEGFAGQRGRNGLPRGLKPSSLSPSVSAGPGILAGGRAKKGRVPADASVPPRNLPPADGTGSPPPRSSSFTASQADRQAAEPPSHASLPTGGVSSGPAAFPGAVCAAALVEPSPSPHIPASPPSASARSPLLTPAAAAGAPSLHPRNARASLPPSPLSPFAGAPPLLPLHAAPHGSVPFASPKTDTRPQSARGTGQARDGRQSPTYQGVACESPPSCVDDWNHEWTKSGRGGKRQESWASQRCGGNGERSQAAAGTSPCRPASPVSFYAIGSSDEPSSGQTEAASSVSRKSDESYPSAGRLSPAASSFREGCAPDPSSRARRGPGRDSGDPDRRREEDDERGNRPSSPLGIHSHRNLGATGAGYGDSEGREGQFEKGTSRTRSVEGVARLTSPSSSLQSASPQHPFDPSSVGSFGPASPTDVLERTDGAPRLRACFTGEGGAIGRRRPEYEEGREQTRLGERMNGESVASPARVAGGSEERAQLVSPASFHGDTSLSLRLMGEREETSSAPQVPSSPSSKDTPTASTPSLSERGAAQGATGDSTSSTSSRRVARERIPLKHRAEKLLYVPGALRRQKLLGQRADGQACAPIAGSASSMGQLSVDSPGETGRDRGLAIPPLSPALSLQSCSSGGPPSSGDRDRGSGSLASSSYAGFHSYVASPCTGDRDARRGQGSSTTPNYASSRTSSYHESAATSPGTSFASSPSSYPASRHEPHSHSAGVTGLFGGYHASRNGGNACSRSSSRDSEGRGVSVASASAPATFAGARSGNYRKGAGPDTSRERFAYQDQHDYEEGRKLHAGERLGGRGPPPPSQGIFAYNGAHAFASSASDQQRFTPYGRASGASSGSSGASSVRFRPGEGLDEGGPRASYRGEGTQGPRYASLSGAVGPGERGTGPGSYPGYPPSHHSFMSPKEALRTRHRVVEEVHWRLAHNRKVLSESAHGSANLDHAFAGAPATPVGSDRQSASAAGSGQSSTGGGYLSSQKACSSFAEGQAKAQWVTSSAPAAVGPGPAGECSPPQSPTPDSMCEDESPRSRRDAGATYPSPRDRDRVGPSSFFDRGEDDFPYSGRRGSCHEAHAYANSHFCRRGESSRIPCGIEPSRTTSGGASLPSFRRRPTGSQSHVASPSFQPGASSTATPGPSGFGAAGRGHSSRGSNGGGGVSPFASGYSHDGHATATPGSAGSGMSKNGQARLLHAALNCAVGRSESSGSSPFASSPQFAGVGHFSSRNAEAGRGGRGYASAGGERRLENAASGDLETPPLGARRESSAASGSDDDGRGQER</sequence>
<feature type="compositionally biased region" description="Low complexity" evidence="1">
    <location>
        <begin position="4592"/>
        <end position="4610"/>
    </location>
</feature>
<feature type="compositionally biased region" description="Low complexity" evidence="1">
    <location>
        <begin position="1793"/>
        <end position="1802"/>
    </location>
</feature>
<feature type="compositionally biased region" description="Gly residues" evidence="1">
    <location>
        <begin position="3558"/>
        <end position="3577"/>
    </location>
</feature>
<protein>
    <recommendedName>
        <fullName evidence="2">Poly(A) RNA polymerase mitochondrial-like central palm domain-containing protein</fullName>
    </recommendedName>
</protein>
<feature type="compositionally biased region" description="Basic and acidic residues" evidence="1">
    <location>
        <begin position="3238"/>
        <end position="3252"/>
    </location>
</feature>
<feature type="region of interest" description="Disordered" evidence="1">
    <location>
        <begin position="4433"/>
        <end position="4490"/>
    </location>
</feature>
<dbReference type="EMBL" id="LN714484">
    <property type="protein sequence ID" value="CEL68072.1"/>
    <property type="molecule type" value="Genomic_DNA"/>
</dbReference>
<feature type="compositionally biased region" description="Basic and acidic residues" evidence="1">
    <location>
        <begin position="2626"/>
        <end position="2636"/>
    </location>
</feature>
<feature type="compositionally biased region" description="Polar residues" evidence="1">
    <location>
        <begin position="4436"/>
        <end position="4445"/>
    </location>
</feature>
<feature type="compositionally biased region" description="Basic and acidic residues" evidence="1">
    <location>
        <begin position="705"/>
        <end position="723"/>
    </location>
</feature>
<feature type="region of interest" description="Disordered" evidence="1">
    <location>
        <begin position="1687"/>
        <end position="1738"/>
    </location>
</feature>
<feature type="region of interest" description="Disordered" evidence="1">
    <location>
        <begin position="2488"/>
        <end position="2509"/>
    </location>
</feature>
<feature type="compositionally biased region" description="Polar residues" evidence="1">
    <location>
        <begin position="4961"/>
        <end position="4982"/>
    </location>
</feature>
<dbReference type="InterPro" id="IPR043519">
    <property type="entry name" value="NT_sf"/>
</dbReference>
<feature type="region of interest" description="Disordered" evidence="1">
    <location>
        <begin position="4505"/>
        <end position="4747"/>
    </location>
</feature>
<feature type="region of interest" description="Disordered" evidence="1">
    <location>
        <begin position="2864"/>
        <end position="2942"/>
    </location>
</feature>
<feature type="compositionally biased region" description="Low complexity" evidence="1">
    <location>
        <begin position="275"/>
        <end position="296"/>
    </location>
</feature>
<dbReference type="SUPFAM" id="SSF81301">
    <property type="entry name" value="Nucleotidyltransferase"/>
    <property type="match status" value="1"/>
</dbReference>
<feature type="compositionally biased region" description="Basic and acidic residues" evidence="1">
    <location>
        <begin position="4209"/>
        <end position="4220"/>
    </location>
</feature>
<proteinExistence type="predicted"/>
<dbReference type="Gene3D" id="3.30.460.10">
    <property type="entry name" value="Beta Polymerase, domain 2"/>
    <property type="match status" value="1"/>
</dbReference>
<organism evidence="3">
    <name type="scientific">Neospora caninum (strain Liverpool)</name>
    <dbReference type="NCBI Taxonomy" id="572307"/>
    <lineage>
        <taxon>Eukaryota</taxon>
        <taxon>Sar</taxon>
        <taxon>Alveolata</taxon>
        <taxon>Apicomplexa</taxon>
        <taxon>Conoidasida</taxon>
        <taxon>Coccidia</taxon>
        <taxon>Eucoccidiorida</taxon>
        <taxon>Eimeriorina</taxon>
        <taxon>Sarcocystidae</taxon>
        <taxon>Neospora</taxon>
    </lineage>
</organism>
<feature type="region of interest" description="Disordered" evidence="1">
    <location>
        <begin position="2582"/>
        <end position="2667"/>
    </location>
</feature>
<dbReference type="Pfam" id="PF22600">
    <property type="entry name" value="MTPAP-like_central"/>
    <property type="match status" value="1"/>
</dbReference>
<feature type="compositionally biased region" description="Basic and acidic residues" evidence="1">
    <location>
        <begin position="3799"/>
        <end position="3819"/>
    </location>
</feature>
<feature type="domain" description="Poly(A) RNA polymerase mitochondrial-like central palm" evidence="2">
    <location>
        <begin position="1992"/>
        <end position="2137"/>
    </location>
</feature>
<dbReference type="InterPro" id="IPR054708">
    <property type="entry name" value="MTPAP-like_central"/>
</dbReference>
<feature type="compositionally biased region" description="Low complexity" evidence="1">
    <location>
        <begin position="66"/>
        <end position="97"/>
    </location>
</feature>
<feature type="compositionally biased region" description="Basic and acidic residues" evidence="1">
    <location>
        <begin position="1378"/>
        <end position="1392"/>
    </location>
</feature>